<reference evidence="2 3" key="1">
    <citation type="submission" date="2014-10" db="EMBL/GenBank/DDBJ databases">
        <title>Whole genome sequence of Francisella endociliophora strain FSC1006, isolated from a laboratory culture of the marine ciliate Euplotes raikovi.</title>
        <authorList>
            <person name="Granberg M."/>
            <person name="Backman S."/>
            <person name="Lundmark E."/>
            <person name="Nilsson E."/>
            <person name="Karlsson E."/>
            <person name="Thelaus J."/>
            <person name="Ohrman C."/>
            <person name="Larkeryd A."/>
            <person name="Stenberg P."/>
        </authorList>
    </citation>
    <scope>NUCLEOTIDE SEQUENCE [LARGE SCALE GENOMIC DNA]</scope>
    <source>
        <strain evidence="2 3">FSC1006</strain>
    </source>
</reference>
<feature type="chain" id="PRO_5001934295" evidence="1">
    <location>
        <begin position="24"/>
        <end position="331"/>
    </location>
</feature>
<dbReference type="RefSeq" id="WP_040007991.1">
    <property type="nucleotide sequence ID" value="NZ_CP009574.1"/>
</dbReference>
<protein>
    <submittedName>
        <fullName evidence="2">Uncharacterized protein</fullName>
    </submittedName>
</protein>
<accession>A0A097EMN3</accession>
<dbReference type="HOGENOM" id="CLU_838756_0_0_6"/>
<proteinExistence type="predicted"/>
<evidence type="ECO:0000256" key="1">
    <source>
        <dbReference type="SAM" id="SignalP"/>
    </source>
</evidence>
<dbReference type="KEGG" id="frf:LO80_01730"/>
<dbReference type="EMBL" id="CP009574">
    <property type="protein sequence ID" value="AIT08820.1"/>
    <property type="molecule type" value="Genomic_DNA"/>
</dbReference>
<keyword evidence="1" id="KW-0732">Signal</keyword>
<dbReference type="Proteomes" id="UP000029672">
    <property type="component" value="Chromosome"/>
</dbReference>
<sequence length="331" mass="37259">MMIKKIKIILFMLIVTGSTLAIANDNNSKSDLTIGEGVNSKITLLKKGTYLVAINRNKCEDEGKYPEYVQTLLVSDNGNSIKDLGLFRGSSCNTILSLATLNKEDGKQEVIGTCTSDVKPKITSELSYFTIDVIDMETMVATEYEKYSVGMESNILVVGDKVYEVHISYKGLEFEIIKPYPSFYRAIGGSYEKYRMFQPLYVENNPLYVEDSNVALLGISNDEISIYDYNIYTYKGSSIASGWSKVDANTYLSAKVLPNSEHNKFVTVASYNNYLYLQTFDPVEKKKIAIKNFGPKKSSHPELIIDDDKLIILYTYEDSIKYVEENTPPAN</sequence>
<feature type="signal peptide" evidence="1">
    <location>
        <begin position="1"/>
        <end position="23"/>
    </location>
</feature>
<organism evidence="2 3">
    <name type="scientific">Candidatus Francisella endociliophora</name>
    <dbReference type="NCBI Taxonomy" id="653937"/>
    <lineage>
        <taxon>Bacteria</taxon>
        <taxon>Pseudomonadati</taxon>
        <taxon>Pseudomonadota</taxon>
        <taxon>Gammaproteobacteria</taxon>
        <taxon>Thiotrichales</taxon>
        <taxon>Francisellaceae</taxon>
        <taxon>Francisella</taxon>
    </lineage>
</organism>
<name>A0A097EMN3_9GAMM</name>
<keyword evidence="3" id="KW-1185">Reference proteome</keyword>
<evidence type="ECO:0000313" key="2">
    <source>
        <dbReference type="EMBL" id="AIT08820.1"/>
    </source>
</evidence>
<gene>
    <name evidence="2" type="ORF">LO80_01730</name>
</gene>
<dbReference type="AlphaFoldDB" id="A0A097EMN3"/>
<evidence type="ECO:0000313" key="3">
    <source>
        <dbReference type="Proteomes" id="UP000029672"/>
    </source>
</evidence>